<dbReference type="Proteomes" id="UP000237819">
    <property type="component" value="Unassembled WGS sequence"/>
</dbReference>
<dbReference type="AlphaFoldDB" id="A0A2S8GEU0"/>
<keyword evidence="1" id="KW-0812">Transmembrane</keyword>
<reference evidence="2 3" key="1">
    <citation type="submission" date="2018-02" db="EMBL/GenBank/DDBJ databases">
        <title>Comparative genomes isolates from brazilian mangrove.</title>
        <authorList>
            <person name="Araujo J.E."/>
            <person name="Taketani R.G."/>
            <person name="Silva M.C.P."/>
            <person name="Loureco M.V."/>
            <person name="Andreote F.D."/>
        </authorList>
    </citation>
    <scope>NUCLEOTIDE SEQUENCE [LARGE SCALE GENOMIC DNA]</scope>
    <source>
        <strain evidence="2 3">Nap-Phe MGV</strain>
    </source>
</reference>
<dbReference type="Pfam" id="PF04238">
    <property type="entry name" value="DUF420"/>
    <property type="match status" value="1"/>
</dbReference>
<dbReference type="EMBL" id="PUHZ01000024">
    <property type="protein sequence ID" value="PQO42972.1"/>
    <property type="molecule type" value="Genomic_DNA"/>
</dbReference>
<evidence type="ECO:0000313" key="3">
    <source>
        <dbReference type="Proteomes" id="UP000237819"/>
    </source>
</evidence>
<feature type="transmembrane region" description="Helical" evidence="1">
    <location>
        <begin position="95"/>
        <end position="116"/>
    </location>
</feature>
<keyword evidence="1" id="KW-0472">Membrane</keyword>
<evidence type="ECO:0000313" key="2">
    <source>
        <dbReference type="EMBL" id="PQO42972.1"/>
    </source>
</evidence>
<feature type="transmembrane region" description="Helical" evidence="1">
    <location>
        <begin position="55"/>
        <end position="75"/>
    </location>
</feature>
<dbReference type="RefSeq" id="WP_105338185.1">
    <property type="nucleotide sequence ID" value="NZ_PUHZ01000024.1"/>
</dbReference>
<protein>
    <submittedName>
        <fullName evidence="2">DUF420 domain-containing protein</fullName>
    </submittedName>
</protein>
<keyword evidence="1" id="KW-1133">Transmembrane helix</keyword>
<dbReference type="InterPro" id="IPR007352">
    <property type="entry name" value="DUF420"/>
</dbReference>
<sequence length="164" mass="18661">MLTLLAQNYGFLPTRGSVMLDFVFLAMFGVIVIMAASIALVRYRRLYNLHKWLQIILGVVLLLAVIAFEVDMRFFTNWRELAEPSPYYASGTVDTSLYIHLAFAIPTPLLWIYVIVMAVRNFPSPVMPNSYSNSHKFWARIAAIGMTMTAVTGWIFYYLGFVAS</sequence>
<gene>
    <name evidence="2" type="ORF">C5Y93_24950</name>
</gene>
<feature type="transmembrane region" description="Helical" evidence="1">
    <location>
        <begin position="137"/>
        <end position="159"/>
    </location>
</feature>
<name>A0A2S8GEU0_9BACT</name>
<evidence type="ECO:0000256" key="1">
    <source>
        <dbReference type="SAM" id="Phobius"/>
    </source>
</evidence>
<feature type="transmembrane region" description="Helical" evidence="1">
    <location>
        <begin position="22"/>
        <end position="43"/>
    </location>
</feature>
<proteinExistence type="predicted"/>
<organism evidence="2 3">
    <name type="scientific">Blastopirellula marina</name>
    <dbReference type="NCBI Taxonomy" id="124"/>
    <lineage>
        <taxon>Bacteria</taxon>
        <taxon>Pseudomonadati</taxon>
        <taxon>Planctomycetota</taxon>
        <taxon>Planctomycetia</taxon>
        <taxon>Pirellulales</taxon>
        <taxon>Pirellulaceae</taxon>
        <taxon>Blastopirellula</taxon>
    </lineage>
</organism>
<dbReference type="OrthoDB" id="271768at2"/>
<comment type="caution">
    <text evidence="2">The sequence shown here is derived from an EMBL/GenBank/DDBJ whole genome shotgun (WGS) entry which is preliminary data.</text>
</comment>
<accession>A0A2S8GEU0</accession>